<keyword evidence="2" id="KW-0812">Transmembrane</keyword>
<evidence type="ECO:0000313" key="4">
    <source>
        <dbReference type="EMBL" id="QWC16782.1"/>
    </source>
</evidence>
<gene>
    <name evidence="4" type="ORF">KKR89_03820</name>
</gene>
<dbReference type="InterPro" id="IPR014044">
    <property type="entry name" value="CAP_dom"/>
</dbReference>
<keyword evidence="2" id="KW-1133">Transmembrane helix</keyword>
<protein>
    <recommendedName>
        <fullName evidence="3">SCP domain-containing protein</fullName>
    </recommendedName>
</protein>
<evidence type="ECO:0000256" key="2">
    <source>
        <dbReference type="SAM" id="Phobius"/>
    </source>
</evidence>
<keyword evidence="5" id="KW-1185">Reference proteome</keyword>
<organism evidence="4 5">
    <name type="scientific">Cellulomonas dongxiuzhuiae</name>
    <dbReference type="NCBI Taxonomy" id="2819979"/>
    <lineage>
        <taxon>Bacteria</taxon>
        <taxon>Bacillati</taxon>
        <taxon>Actinomycetota</taxon>
        <taxon>Actinomycetes</taxon>
        <taxon>Micrococcales</taxon>
        <taxon>Cellulomonadaceae</taxon>
        <taxon>Cellulomonas</taxon>
    </lineage>
</organism>
<evidence type="ECO:0000313" key="5">
    <source>
        <dbReference type="Proteomes" id="UP000679335"/>
    </source>
</evidence>
<feature type="transmembrane region" description="Helical" evidence="2">
    <location>
        <begin position="25"/>
        <end position="45"/>
    </location>
</feature>
<dbReference type="SUPFAM" id="SSF55797">
    <property type="entry name" value="PR-1-like"/>
    <property type="match status" value="1"/>
</dbReference>
<sequence length="185" mass="18727">MTQHDVDEQTPDAPAGRPGRRRNNAATALLLAGAALAVAAVVVGVRTSGPTDATATSTWVADEVELESYAADLLAESNAAHVAAGLPAWEAADCAQPWAAERALGLVDADLEHAALDPVLAACAPLSTAGENLSRAAAPAADVVEAWMGSPGHRANLEDPTFTQAAAACTWDGDQALCSLLLVGP</sequence>
<name>A0ABX8GKS9_9CELL</name>
<dbReference type="CDD" id="cd05379">
    <property type="entry name" value="CAP_bacterial"/>
    <property type="match status" value="1"/>
</dbReference>
<accession>A0ABX8GKS9</accession>
<dbReference type="Gene3D" id="3.40.33.10">
    <property type="entry name" value="CAP"/>
    <property type="match status" value="1"/>
</dbReference>
<reference evidence="4 5" key="1">
    <citation type="submission" date="2021-05" db="EMBL/GenBank/DDBJ databases">
        <title>Novel species in genus Cellulomonas.</title>
        <authorList>
            <person name="Zhang G."/>
        </authorList>
    </citation>
    <scope>NUCLEOTIDE SEQUENCE [LARGE SCALE GENOMIC DNA]</scope>
    <source>
        <strain evidence="5">zg-ZUI157</strain>
    </source>
</reference>
<proteinExistence type="predicted"/>
<feature type="domain" description="SCP" evidence="3">
    <location>
        <begin position="127"/>
        <end position="173"/>
    </location>
</feature>
<evidence type="ECO:0000256" key="1">
    <source>
        <dbReference type="SAM" id="MobiDB-lite"/>
    </source>
</evidence>
<evidence type="ECO:0000259" key="3">
    <source>
        <dbReference type="Pfam" id="PF00188"/>
    </source>
</evidence>
<dbReference type="Proteomes" id="UP000679335">
    <property type="component" value="Chromosome"/>
</dbReference>
<dbReference type="RefSeq" id="WP_208197938.1">
    <property type="nucleotide sequence ID" value="NZ_CP076023.1"/>
</dbReference>
<dbReference type="Pfam" id="PF00188">
    <property type="entry name" value="CAP"/>
    <property type="match status" value="1"/>
</dbReference>
<dbReference type="EMBL" id="CP076023">
    <property type="protein sequence ID" value="QWC16782.1"/>
    <property type="molecule type" value="Genomic_DNA"/>
</dbReference>
<dbReference type="InterPro" id="IPR035940">
    <property type="entry name" value="CAP_sf"/>
</dbReference>
<feature type="region of interest" description="Disordered" evidence="1">
    <location>
        <begin position="1"/>
        <end position="21"/>
    </location>
</feature>
<keyword evidence="2" id="KW-0472">Membrane</keyword>